<feature type="compositionally biased region" description="Basic and acidic residues" evidence="1">
    <location>
        <begin position="1"/>
        <end position="16"/>
    </location>
</feature>
<evidence type="ECO:0000313" key="3">
    <source>
        <dbReference type="Proteomes" id="UP000195442"/>
    </source>
</evidence>
<dbReference type="SUPFAM" id="SSF51283">
    <property type="entry name" value="dUTPase-like"/>
    <property type="match status" value="1"/>
</dbReference>
<accession>A0A1R4GZ24</accession>
<gene>
    <name evidence="2" type="ORF">CRENPOLYSF2_1060003</name>
</gene>
<name>A0A1R4GZ24_9GAMM</name>
<dbReference type="Proteomes" id="UP000195442">
    <property type="component" value="Unassembled WGS sequence"/>
</dbReference>
<evidence type="ECO:0000256" key="1">
    <source>
        <dbReference type="SAM" id="MobiDB-lite"/>
    </source>
</evidence>
<proteinExistence type="predicted"/>
<keyword evidence="3" id="KW-1185">Reference proteome</keyword>
<dbReference type="InterPro" id="IPR036157">
    <property type="entry name" value="dUTPase-like_sf"/>
</dbReference>
<reference evidence="3" key="1">
    <citation type="submission" date="2017-02" db="EMBL/GenBank/DDBJ databases">
        <authorList>
            <person name="Daims H."/>
        </authorList>
    </citation>
    <scope>NUCLEOTIDE SEQUENCE [LARGE SCALE GENOMIC DNA]</scope>
</reference>
<organism evidence="2 3">
    <name type="scientific">Crenothrix polyspora</name>
    <dbReference type="NCBI Taxonomy" id="360316"/>
    <lineage>
        <taxon>Bacteria</taxon>
        <taxon>Pseudomonadati</taxon>
        <taxon>Pseudomonadota</taxon>
        <taxon>Gammaproteobacteria</taxon>
        <taxon>Methylococcales</taxon>
        <taxon>Crenotrichaceae</taxon>
        <taxon>Crenothrix</taxon>
    </lineage>
</organism>
<dbReference type="AlphaFoldDB" id="A0A1R4GZ24"/>
<protein>
    <submittedName>
        <fullName evidence="2">Uncharacterized protein</fullName>
    </submittedName>
</protein>
<sequence>MEFERVDAFDDSDRGEGGFGHTGNH</sequence>
<dbReference type="Gene3D" id="2.70.40.10">
    <property type="match status" value="1"/>
</dbReference>
<dbReference type="EMBL" id="FUKJ01000009">
    <property type="protein sequence ID" value="SJM89228.1"/>
    <property type="molecule type" value="Genomic_DNA"/>
</dbReference>
<evidence type="ECO:0000313" key="2">
    <source>
        <dbReference type="EMBL" id="SJM89228.1"/>
    </source>
</evidence>
<feature type="region of interest" description="Disordered" evidence="1">
    <location>
        <begin position="1"/>
        <end position="25"/>
    </location>
</feature>